<evidence type="ECO:0000313" key="7">
    <source>
        <dbReference type="EMBL" id="PMD12910.1"/>
    </source>
</evidence>
<dbReference type="PRINTS" id="PR00465">
    <property type="entry name" value="EP450IV"/>
</dbReference>
<dbReference type="Proteomes" id="UP000235672">
    <property type="component" value="Unassembled WGS sequence"/>
</dbReference>
<sequence>MAVLQVLIRIIVAWVIVQIVASYISYRRLSRIPGPWFARWSSLWLVGAVWRRQSHLKFYEIAKNYGPLARIGPNLLMTSDPELLKRMSAARSSYARSDWYLAFRLMPGIDNVFTMLDDKQHTKRRSQMHNGYLGKENITLEATIDRNISSLLDLIRRSYVSKKSDFRPMDLAEKSQFLALDAILDIATGAAMGDLKNDKDVNSYLKITAAVLPSLIMIGSVPSVQNFLNIPFIAKRLFPNAEDEIGMGKLIRIAQEKVAERFSSGTGPGNAQMDMLQSFINHGLSQDEAVSESLIQILGGFDTTAGAIRTFMLYIITSPHVYSTLQAELDRAVLESKISSPVVTDNEARELPYLQAVIKEGLRIFPPGTGLMAKQVPPGGDKINGVFVPAGTKIGVNMWALLRRKDVFGVDSDVFRPERWLEASAEDLQKMETVSELVWGYGKYVCLGKSVALTELNKIFVELLRNFDWKLVDPTKPMKSACYGIFVMSDLWVIVTERHPKSLK</sequence>
<dbReference type="Pfam" id="PF00067">
    <property type="entry name" value="p450"/>
    <property type="match status" value="1"/>
</dbReference>
<keyword evidence="8" id="KW-1185">Reference proteome</keyword>
<feature type="binding site" description="axial binding residue" evidence="5">
    <location>
        <position position="446"/>
    </location>
    <ligand>
        <name>heme</name>
        <dbReference type="ChEBI" id="CHEBI:30413"/>
    </ligand>
    <ligandPart>
        <name>Fe</name>
        <dbReference type="ChEBI" id="CHEBI:18248"/>
    </ligandPart>
</feature>
<dbReference type="AlphaFoldDB" id="A0A2J6PFV5"/>
<keyword evidence="6" id="KW-0472">Membrane</keyword>
<dbReference type="GO" id="GO:0005506">
    <property type="term" value="F:iron ion binding"/>
    <property type="evidence" value="ECO:0007669"/>
    <property type="project" value="InterPro"/>
</dbReference>
<dbReference type="EMBL" id="KZ613540">
    <property type="protein sequence ID" value="PMD12910.1"/>
    <property type="molecule type" value="Genomic_DNA"/>
</dbReference>
<dbReference type="Gene3D" id="1.10.630.10">
    <property type="entry name" value="Cytochrome P450"/>
    <property type="match status" value="1"/>
</dbReference>
<dbReference type="GO" id="GO:0016705">
    <property type="term" value="F:oxidoreductase activity, acting on paired donors, with incorporation or reduction of molecular oxygen"/>
    <property type="evidence" value="ECO:0007669"/>
    <property type="project" value="InterPro"/>
</dbReference>
<evidence type="ECO:0000256" key="3">
    <source>
        <dbReference type="ARBA" id="ARBA00022723"/>
    </source>
</evidence>
<comment type="cofactor">
    <cofactor evidence="1 5">
        <name>heme</name>
        <dbReference type="ChEBI" id="CHEBI:30413"/>
    </cofactor>
</comment>
<gene>
    <name evidence="7" type="ORF">NA56DRAFT_612937</name>
</gene>
<name>A0A2J6PFV5_9HELO</name>
<accession>A0A2J6PFV5</accession>
<dbReference type="STRING" id="1745343.A0A2J6PFV5"/>
<dbReference type="PANTHER" id="PTHR24305:SF168">
    <property type="entry name" value="P450, PUTATIVE (EUROFUNG)-RELATED"/>
    <property type="match status" value="1"/>
</dbReference>
<keyword evidence="3 5" id="KW-0479">Metal-binding</keyword>
<proteinExistence type="inferred from homology"/>
<keyword evidence="6" id="KW-1133">Transmembrane helix</keyword>
<dbReference type="SUPFAM" id="SSF48264">
    <property type="entry name" value="Cytochrome P450"/>
    <property type="match status" value="1"/>
</dbReference>
<protein>
    <submittedName>
        <fullName evidence="7">Cytochrome P450</fullName>
    </submittedName>
</protein>
<dbReference type="InterPro" id="IPR050121">
    <property type="entry name" value="Cytochrome_P450_monoxygenase"/>
</dbReference>
<dbReference type="InterPro" id="IPR036396">
    <property type="entry name" value="Cyt_P450_sf"/>
</dbReference>
<dbReference type="PRINTS" id="PR00385">
    <property type="entry name" value="P450"/>
</dbReference>
<dbReference type="InterPro" id="IPR001128">
    <property type="entry name" value="Cyt_P450"/>
</dbReference>
<organism evidence="7 8">
    <name type="scientific">Hyaloscypha hepaticicola</name>
    <dbReference type="NCBI Taxonomy" id="2082293"/>
    <lineage>
        <taxon>Eukaryota</taxon>
        <taxon>Fungi</taxon>
        <taxon>Dikarya</taxon>
        <taxon>Ascomycota</taxon>
        <taxon>Pezizomycotina</taxon>
        <taxon>Leotiomycetes</taxon>
        <taxon>Helotiales</taxon>
        <taxon>Hyaloscyphaceae</taxon>
        <taxon>Hyaloscypha</taxon>
    </lineage>
</organism>
<dbReference type="CDD" id="cd11060">
    <property type="entry name" value="CYP57A1-like"/>
    <property type="match status" value="1"/>
</dbReference>
<evidence type="ECO:0000256" key="6">
    <source>
        <dbReference type="SAM" id="Phobius"/>
    </source>
</evidence>
<evidence type="ECO:0000313" key="8">
    <source>
        <dbReference type="Proteomes" id="UP000235672"/>
    </source>
</evidence>
<keyword evidence="6" id="KW-0812">Transmembrane</keyword>
<dbReference type="PANTHER" id="PTHR24305">
    <property type="entry name" value="CYTOCHROME P450"/>
    <property type="match status" value="1"/>
</dbReference>
<dbReference type="InterPro" id="IPR002403">
    <property type="entry name" value="Cyt_P450_E_grp-IV"/>
</dbReference>
<evidence type="ECO:0000256" key="2">
    <source>
        <dbReference type="ARBA" id="ARBA00010617"/>
    </source>
</evidence>
<feature type="transmembrane region" description="Helical" evidence="6">
    <location>
        <begin position="6"/>
        <end position="26"/>
    </location>
</feature>
<evidence type="ECO:0000256" key="5">
    <source>
        <dbReference type="PIRSR" id="PIRSR602403-1"/>
    </source>
</evidence>
<dbReference type="GO" id="GO:0020037">
    <property type="term" value="F:heme binding"/>
    <property type="evidence" value="ECO:0007669"/>
    <property type="project" value="InterPro"/>
</dbReference>
<dbReference type="GO" id="GO:0004497">
    <property type="term" value="F:monooxygenase activity"/>
    <property type="evidence" value="ECO:0007669"/>
    <property type="project" value="InterPro"/>
</dbReference>
<keyword evidence="4 5" id="KW-0408">Iron</keyword>
<keyword evidence="5" id="KW-0349">Heme</keyword>
<evidence type="ECO:0000256" key="1">
    <source>
        <dbReference type="ARBA" id="ARBA00001971"/>
    </source>
</evidence>
<dbReference type="OrthoDB" id="1470350at2759"/>
<comment type="similarity">
    <text evidence="2">Belongs to the cytochrome P450 family.</text>
</comment>
<reference evidence="7 8" key="1">
    <citation type="submission" date="2016-05" db="EMBL/GenBank/DDBJ databases">
        <title>A degradative enzymes factory behind the ericoid mycorrhizal symbiosis.</title>
        <authorList>
            <consortium name="DOE Joint Genome Institute"/>
            <person name="Martino E."/>
            <person name="Morin E."/>
            <person name="Grelet G."/>
            <person name="Kuo A."/>
            <person name="Kohler A."/>
            <person name="Daghino S."/>
            <person name="Barry K."/>
            <person name="Choi C."/>
            <person name="Cichocki N."/>
            <person name="Clum A."/>
            <person name="Copeland A."/>
            <person name="Hainaut M."/>
            <person name="Haridas S."/>
            <person name="Labutti K."/>
            <person name="Lindquist E."/>
            <person name="Lipzen A."/>
            <person name="Khouja H.-R."/>
            <person name="Murat C."/>
            <person name="Ohm R."/>
            <person name="Olson A."/>
            <person name="Spatafora J."/>
            <person name="Veneault-Fourrey C."/>
            <person name="Henrissat B."/>
            <person name="Grigoriev I."/>
            <person name="Martin F."/>
            <person name="Perotto S."/>
        </authorList>
    </citation>
    <scope>NUCLEOTIDE SEQUENCE [LARGE SCALE GENOMIC DNA]</scope>
    <source>
        <strain evidence="7 8">UAMH 7357</strain>
    </source>
</reference>
<evidence type="ECO:0000256" key="4">
    <source>
        <dbReference type="ARBA" id="ARBA00023004"/>
    </source>
</evidence>